<dbReference type="SUPFAM" id="SSF53067">
    <property type="entry name" value="Actin-like ATPase domain"/>
    <property type="match status" value="2"/>
</dbReference>
<dbReference type="InterPro" id="IPR000182">
    <property type="entry name" value="GNAT_dom"/>
</dbReference>
<dbReference type="InterPro" id="IPR006464">
    <property type="entry name" value="AcTrfase_RimI/Ard1"/>
</dbReference>
<dbReference type="PANTHER" id="PTHR11735:SF11">
    <property type="entry name" value="TRNA THREONYLCARBAMOYLADENOSINE BIOSYNTHESIS PROTEIN TSAB"/>
    <property type="match status" value="1"/>
</dbReference>
<reference evidence="3 4" key="1">
    <citation type="submission" date="2021-06" db="EMBL/GenBank/DDBJ databases">
        <authorList>
            <person name="Lu T."/>
            <person name="Wang Q."/>
            <person name="Han X."/>
        </authorList>
    </citation>
    <scope>NUCLEOTIDE SEQUENCE [LARGE SCALE GENOMIC DNA]</scope>
    <source>
        <strain evidence="3 4">LAM0050</strain>
    </source>
</reference>
<dbReference type="PANTHER" id="PTHR11735">
    <property type="entry name" value="TRNA N6-ADENOSINE THREONYLCARBAMOYLTRANSFERASE"/>
    <property type="match status" value="1"/>
</dbReference>
<dbReference type="InterPro" id="IPR016181">
    <property type="entry name" value="Acyl_CoA_acyltransferase"/>
</dbReference>
<dbReference type="InterPro" id="IPR043129">
    <property type="entry name" value="ATPase_NBD"/>
</dbReference>
<dbReference type="Pfam" id="PF00814">
    <property type="entry name" value="TsaD"/>
    <property type="match status" value="1"/>
</dbReference>
<dbReference type="InterPro" id="IPR000905">
    <property type="entry name" value="Gcp-like_dom"/>
</dbReference>
<accession>A0ABS6NK45</accession>
<dbReference type="GO" id="GO:0061711">
    <property type="term" value="F:tRNA N(6)-L-threonylcarbamoyladenine synthase activity"/>
    <property type="evidence" value="ECO:0007669"/>
    <property type="project" value="UniProtKB-EC"/>
</dbReference>
<dbReference type="CDD" id="cd04301">
    <property type="entry name" value="NAT_SF"/>
    <property type="match status" value="1"/>
</dbReference>
<evidence type="ECO:0000313" key="4">
    <source>
        <dbReference type="Proteomes" id="UP000722165"/>
    </source>
</evidence>
<dbReference type="EC" id="2.3.1.234" evidence="3"/>
<dbReference type="Gene3D" id="3.30.420.40">
    <property type="match status" value="2"/>
</dbReference>
<feature type="region of interest" description="Disordered" evidence="1">
    <location>
        <begin position="247"/>
        <end position="272"/>
    </location>
</feature>
<organism evidence="3 4">
    <name type="scientific">Advenella alkanexedens</name>
    <dbReference type="NCBI Taxonomy" id="1481665"/>
    <lineage>
        <taxon>Bacteria</taxon>
        <taxon>Pseudomonadati</taxon>
        <taxon>Pseudomonadota</taxon>
        <taxon>Betaproteobacteria</taxon>
        <taxon>Burkholderiales</taxon>
        <taxon>Alcaligenaceae</taxon>
    </lineage>
</organism>
<comment type="caution">
    <text evidence="3">The sequence shown here is derived from an EMBL/GenBank/DDBJ whole genome shotgun (WGS) entry which is preliminary data.</text>
</comment>
<keyword evidence="3" id="KW-0808">Transferase</keyword>
<dbReference type="Proteomes" id="UP000722165">
    <property type="component" value="Unassembled WGS sequence"/>
</dbReference>
<evidence type="ECO:0000313" key="3">
    <source>
        <dbReference type="EMBL" id="MBV4396003.1"/>
    </source>
</evidence>
<dbReference type="EMBL" id="JAHSPR010000001">
    <property type="protein sequence ID" value="MBV4396003.1"/>
    <property type="molecule type" value="Genomic_DNA"/>
</dbReference>
<evidence type="ECO:0000256" key="1">
    <source>
        <dbReference type="SAM" id="MobiDB-lite"/>
    </source>
</evidence>
<dbReference type="RefSeq" id="WP_169294060.1">
    <property type="nucleotide sequence ID" value="NZ_JAHSPR010000001.1"/>
</dbReference>
<name>A0ABS6NK45_9BURK</name>
<evidence type="ECO:0000259" key="2">
    <source>
        <dbReference type="PROSITE" id="PS51186"/>
    </source>
</evidence>
<dbReference type="InterPro" id="IPR022496">
    <property type="entry name" value="T6A_TsaB"/>
</dbReference>
<dbReference type="NCBIfam" id="TIGR01575">
    <property type="entry name" value="rimI"/>
    <property type="match status" value="1"/>
</dbReference>
<protein>
    <submittedName>
        <fullName evidence="3">tRNA (Adenosine(37)-N6)-threonylcarbamoyltransferase complex dimerization subunit type 1 TsaB</fullName>
        <ecNumber evidence="3">2.3.1.234</ecNumber>
    </submittedName>
</protein>
<keyword evidence="3" id="KW-0012">Acyltransferase</keyword>
<proteinExistence type="predicted"/>
<keyword evidence="4" id="KW-1185">Reference proteome</keyword>
<dbReference type="NCBIfam" id="TIGR03725">
    <property type="entry name" value="T6A_YeaZ"/>
    <property type="match status" value="1"/>
</dbReference>
<dbReference type="SUPFAM" id="SSF55729">
    <property type="entry name" value="Acyl-CoA N-acyltransferases (Nat)"/>
    <property type="match status" value="1"/>
</dbReference>
<dbReference type="Gene3D" id="3.40.630.30">
    <property type="match status" value="1"/>
</dbReference>
<feature type="domain" description="N-acetyltransferase" evidence="2">
    <location>
        <begin position="282"/>
        <end position="429"/>
    </location>
</feature>
<gene>
    <name evidence="3" type="primary">tsaB</name>
    <name evidence="3" type="ORF">KU392_01875</name>
</gene>
<dbReference type="CDD" id="cd24032">
    <property type="entry name" value="ASKHA_NBD_TsaB"/>
    <property type="match status" value="1"/>
</dbReference>
<dbReference type="PROSITE" id="PS51186">
    <property type="entry name" value="GNAT"/>
    <property type="match status" value="1"/>
</dbReference>
<sequence length="429" mass="46672">MTNINLIGIETSGSSSSVALLCANAQGNARVMLRHNALGQQHAERLLPMLDELLEEAGLQKNDIHGIAFGQGPGGFTGLRIACGAAQGLGFGLGVPVYPVTSLRATAELARAQADGLYYIVSVLDARMHEVFMAVYCQDANHPDQLETVQGPCLIAADQVFFWLESRRPEWERHAGRPIRFLLAGNALAAYPDLLQGHEGIVYGPSGWAEADTIVRLALPAWHDKLFIQADHASPLYVRDKVAFTTQEREQGAGGNPKAGLPSVNSSQALPEQPGPLPADDYLVLAMDESHIDAVLAIEQAVQENPWTVGNFRDALKANYPGWVVTDRQNTVLGFAMQMLAPDVSHLLLIGVKPGFQGQGLGTRLLAFTENRLKEAGLDMQVLEVRPSNRQARAFYERHHYVQIGVRKGYYAGNNGESEDALVMQKHVA</sequence>
<dbReference type="Pfam" id="PF00583">
    <property type="entry name" value="Acetyltransf_1"/>
    <property type="match status" value="1"/>
</dbReference>